<organism evidence="2 3">
    <name type="scientific">Desulfobacula toluolica (strain DSM 7467 / Tol2)</name>
    <dbReference type="NCBI Taxonomy" id="651182"/>
    <lineage>
        <taxon>Bacteria</taxon>
        <taxon>Pseudomonadati</taxon>
        <taxon>Thermodesulfobacteriota</taxon>
        <taxon>Desulfobacteria</taxon>
        <taxon>Desulfobacterales</taxon>
        <taxon>Desulfobacteraceae</taxon>
        <taxon>Desulfobacula</taxon>
    </lineage>
</organism>
<dbReference type="SUPFAM" id="SSF100950">
    <property type="entry name" value="NagB/RpiA/CoA transferase-like"/>
    <property type="match status" value="1"/>
</dbReference>
<dbReference type="AlphaFoldDB" id="K0NMI6"/>
<keyword evidence="1 2" id="KW-0808">Transferase</keyword>
<dbReference type="HOGENOM" id="CLU_049557_0_0_7"/>
<proteinExistence type="predicted"/>
<evidence type="ECO:0000313" key="3">
    <source>
        <dbReference type="Proteomes" id="UP000007347"/>
    </source>
</evidence>
<keyword evidence="3" id="KW-1185">Reference proteome</keyword>
<dbReference type="STRING" id="651182.TOL2_C17560"/>
<dbReference type="RefSeq" id="WP_014957258.1">
    <property type="nucleotide sequence ID" value="NC_018645.1"/>
</dbReference>
<evidence type="ECO:0000256" key="1">
    <source>
        <dbReference type="ARBA" id="ARBA00022679"/>
    </source>
</evidence>
<dbReference type="PANTHER" id="PTHR13707">
    <property type="entry name" value="KETOACID-COENZYME A TRANSFERASE"/>
    <property type="match status" value="1"/>
</dbReference>
<dbReference type="Proteomes" id="UP000007347">
    <property type="component" value="Chromosome"/>
</dbReference>
<reference evidence="2 3" key="1">
    <citation type="journal article" date="2013" name="Environ. Microbiol.">
        <title>Complete genome, catabolic sub-proteomes and key-metabolites of Desulfobacula toluolica Tol2, a marine, aromatic compound-degrading, sulfate-reducing bacterium.</title>
        <authorList>
            <person name="Wohlbrand L."/>
            <person name="Jacob J.H."/>
            <person name="Kube M."/>
            <person name="Mussmann M."/>
            <person name="Jarling R."/>
            <person name="Beck A."/>
            <person name="Amann R."/>
            <person name="Wilkes H."/>
            <person name="Reinhardt R."/>
            <person name="Rabus R."/>
        </authorList>
    </citation>
    <scope>NUCLEOTIDE SEQUENCE [LARGE SCALE GENOMIC DNA]</scope>
    <source>
        <strain evidence="3">DSM 7467 / Tol2</strain>
    </source>
</reference>
<protein>
    <submittedName>
        <fullName evidence="2">AtoD: acyl CoA:acetate/3-ketoacid CoA transferase, alpha subunit</fullName>
    </submittedName>
</protein>
<dbReference type="GO" id="GO:0008410">
    <property type="term" value="F:CoA-transferase activity"/>
    <property type="evidence" value="ECO:0007669"/>
    <property type="project" value="InterPro"/>
</dbReference>
<dbReference type="SMART" id="SM00882">
    <property type="entry name" value="CoA_trans"/>
    <property type="match status" value="1"/>
</dbReference>
<dbReference type="InterPro" id="IPR004165">
    <property type="entry name" value="CoA_trans_fam_I"/>
</dbReference>
<gene>
    <name evidence="2" type="primary">atoD</name>
    <name evidence="2" type="ordered locus">TOL2_C17560</name>
</gene>
<dbReference type="EMBL" id="FO203503">
    <property type="protein sequence ID" value="CCK79917.1"/>
    <property type="molecule type" value="Genomic_DNA"/>
</dbReference>
<dbReference type="PANTHER" id="PTHR13707:SF60">
    <property type="entry name" value="ACETATE COA-TRANSFERASE SUBUNIT ALPHA"/>
    <property type="match status" value="1"/>
</dbReference>
<accession>K0NMI6</accession>
<dbReference type="KEGG" id="dto:TOL2_C17560"/>
<dbReference type="Gene3D" id="3.40.1080.10">
    <property type="entry name" value="Glutaconate Coenzyme A-transferase"/>
    <property type="match status" value="1"/>
</dbReference>
<sequence>MELLESGVGQLFTDPDPDNARAFFRTKSRKMTNKLMTVKDAVEKFTHDEDYLAIGGFGANRIPTAICHELLRQGRKKMGFAGHTATHDFQILSAGKVFNRLDASYVVGLEARGLSPNARKYLQSGEVEVTDWSNYGLAARFKAAAMGVPFLPIRTSLGTETYKYSAAKTIECPFTEVPYMAVPALYPDVAAIHVHAADVYGNCQLKGITISDLDVARAAKRLIITTEKIISNDDIRREPIRTIIPYYLVDAVCEVPYGSYPGNMAYEYFSDEEHIQEWMRLEKDPEAFKEFLDKNIYQCETHFDYLQKNGGMEKMRKLRQKELLVSENKG</sequence>
<dbReference type="Pfam" id="PF01144">
    <property type="entry name" value="CoA_trans"/>
    <property type="match status" value="1"/>
</dbReference>
<dbReference type="PATRIC" id="fig|651182.5.peg.2092"/>
<name>K0NMI6_DESTT</name>
<evidence type="ECO:0000313" key="2">
    <source>
        <dbReference type="EMBL" id="CCK79917.1"/>
    </source>
</evidence>
<dbReference type="InterPro" id="IPR037171">
    <property type="entry name" value="NagB/RpiA_transferase-like"/>
</dbReference>
<dbReference type="Gene3D" id="3.30.30.40">
    <property type="match status" value="1"/>
</dbReference>